<organism evidence="1 2">
    <name type="scientific">Fomitiporia mediterranea (strain MF3/22)</name>
    <name type="common">Grapevine white-rot fungus</name>
    <dbReference type="NCBI Taxonomy" id="694068"/>
    <lineage>
        <taxon>Eukaryota</taxon>
        <taxon>Fungi</taxon>
        <taxon>Dikarya</taxon>
        <taxon>Basidiomycota</taxon>
        <taxon>Agaricomycotina</taxon>
        <taxon>Agaricomycetes</taxon>
        <taxon>Hymenochaetales</taxon>
        <taxon>Hymenochaetaceae</taxon>
        <taxon>Fomitiporia</taxon>
    </lineage>
</organism>
<proteinExistence type="predicted"/>
<evidence type="ECO:0000313" key="2">
    <source>
        <dbReference type="Proteomes" id="UP000053630"/>
    </source>
</evidence>
<dbReference type="GeneID" id="18675877"/>
<evidence type="ECO:0000313" key="1">
    <source>
        <dbReference type="EMBL" id="EJC97629.1"/>
    </source>
</evidence>
<name>R7SJ37_FOMME</name>
<reference evidence="2" key="1">
    <citation type="journal article" date="2012" name="Science">
        <title>The Paleozoic origin of enzymatic lignin decomposition reconstructed from 31 fungal genomes.</title>
        <authorList>
            <person name="Floudas D."/>
            <person name="Binder M."/>
            <person name="Riley R."/>
            <person name="Barry K."/>
            <person name="Blanchette R.A."/>
            <person name="Henrissat B."/>
            <person name="Martinez A.T."/>
            <person name="Otillar R."/>
            <person name="Spatafora J.W."/>
            <person name="Yadav J.S."/>
            <person name="Aerts A."/>
            <person name="Benoit I."/>
            <person name="Boyd A."/>
            <person name="Carlson A."/>
            <person name="Copeland A."/>
            <person name="Coutinho P.M."/>
            <person name="de Vries R.P."/>
            <person name="Ferreira P."/>
            <person name="Findley K."/>
            <person name="Foster B."/>
            <person name="Gaskell J."/>
            <person name="Glotzer D."/>
            <person name="Gorecki P."/>
            <person name="Heitman J."/>
            <person name="Hesse C."/>
            <person name="Hori C."/>
            <person name="Igarashi K."/>
            <person name="Jurgens J.A."/>
            <person name="Kallen N."/>
            <person name="Kersten P."/>
            <person name="Kohler A."/>
            <person name="Kuees U."/>
            <person name="Kumar T.K.A."/>
            <person name="Kuo A."/>
            <person name="LaButti K."/>
            <person name="Larrondo L.F."/>
            <person name="Lindquist E."/>
            <person name="Ling A."/>
            <person name="Lombard V."/>
            <person name="Lucas S."/>
            <person name="Lundell T."/>
            <person name="Martin R."/>
            <person name="McLaughlin D.J."/>
            <person name="Morgenstern I."/>
            <person name="Morin E."/>
            <person name="Murat C."/>
            <person name="Nagy L.G."/>
            <person name="Nolan M."/>
            <person name="Ohm R.A."/>
            <person name="Patyshakuliyeva A."/>
            <person name="Rokas A."/>
            <person name="Ruiz-Duenas F.J."/>
            <person name="Sabat G."/>
            <person name="Salamov A."/>
            <person name="Samejima M."/>
            <person name="Schmutz J."/>
            <person name="Slot J.C."/>
            <person name="St John F."/>
            <person name="Stenlid J."/>
            <person name="Sun H."/>
            <person name="Sun S."/>
            <person name="Syed K."/>
            <person name="Tsang A."/>
            <person name="Wiebenga A."/>
            <person name="Young D."/>
            <person name="Pisabarro A."/>
            <person name="Eastwood D.C."/>
            <person name="Martin F."/>
            <person name="Cullen D."/>
            <person name="Grigoriev I.V."/>
            <person name="Hibbett D.S."/>
        </authorList>
    </citation>
    <scope>NUCLEOTIDE SEQUENCE [LARGE SCALE GENOMIC DNA]</scope>
    <source>
        <strain evidence="2">MF3/22</strain>
    </source>
</reference>
<keyword evidence="2" id="KW-1185">Reference proteome</keyword>
<gene>
    <name evidence="1" type="ORF">FOMMEDRAFT_162652</name>
</gene>
<dbReference type="OrthoDB" id="1049195at2759"/>
<protein>
    <submittedName>
        <fullName evidence="1">Uncharacterized protein</fullName>
    </submittedName>
</protein>
<dbReference type="EMBL" id="JH717986">
    <property type="protein sequence ID" value="EJC97629.1"/>
    <property type="molecule type" value="Genomic_DNA"/>
</dbReference>
<dbReference type="RefSeq" id="XP_007272058.1">
    <property type="nucleotide sequence ID" value="XM_007271996.1"/>
</dbReference>
<dbReference type="Proteomes" id="UP000053630">
    <property type="component" value="Unassembled WGS sequence"/>
</dbReference>
<dbReference type="eggNOG" id="KOG0118">
    <property type="taxonomic scope" value="Eukaryota"/>
</dbReference>
<sequence>MQEDAQRANRELSLVPPLAPLGKPLVITEGRATEAGFGETLVLGKTGMAMAGLRFNAQPPRYGGGGGNPGNQLYIVDLVGKTLKICSAPLETFRAKGPGTVIFETTKDAQQAITYEWYSRIPEVREDHYVGLSGPGSYCGGLRGGFRGGFHGGSLRGGYRGGYRGDGGGEELAVVYCDRDVVELFETTGIVELAEILCYSSRSKGGVVQFAQVVEAVTAISERHPTLRNNISKLYNNITRFNQPSSINICTVNVLYMCALTIRWHSFTPTTARGRIVALMQVEIDV</sequence>
<dbReference type="KEGG" id="fme:FOMMEDRAFT_162652"/>
<dbReference type="AlphaFoldDB" id="R7SJ37"/>
<accession>R7SJ37</accession>